<gene>
    <name evidence="2" type="ORF">PCOR1329_LOCUS77740</name>
</gene>
<dbReference type="Proteomes" id="UP001189429">
    <property type="component" value="Unassembled WGS sequence"/>
</dbReference>
<feature type="compositionally biased region" description="Basic and acidic residues" evidence="1">
    <location>
        <begin position="63"/>
        <end position="77"/>
    </location>
</feature>
<evidence type="ECO:0000313" key="2">
    <source>
        <dbReference type="EMBL" id="CAK0900471.1"/>
    </source>
</evidence>
<name>A0ABN9XPG5_9DINO</name>
<reference evidence="2" key="1">
    <citation type="submission" date="2023-10" db="EMBL/GenBank/DDBJ databases">
        <authorList>
            <person name="Chen Y."/>
            <person name="Shah S."/>
            <person name="Dougan E. K."/>
            <person name="Thang M."/>
            <person name="Chan C."/>
        </authorList>
    </citation>
    <scope>NUCLEOTIDE SEQUENCE [LARGE SCALE GENOMIC DNA]</scope>
</reference>
<organism evidence="2 3">
    <name type="scientific">Prorocentrum cordatum</name>
    <dbReference type="NCBI Taxonomy" id="2364126"/>
    <lineage>
        <taxon>Eukaryota</taxon>
        <taxon>Sar</taxon>
        <taxon>Alveolata</taxon>
        <taxon>Dinophyceae</taxon>
        <taxon>Prorocentrales</taxon>
        <taxon>Prorocentraceae</taxon>
        <taxon>Prorocentrum</taxon>
    </lineage>
</organism>
<accession>A0ABN9XPG5</accession>
<feature type="region of interest" description="Disordered" evidence="1">
    <location>
        <begin position="42"/>
        <end position="77"/>
    </location>
</feature>
<dbReference type="EMBL" id="CAUYUJ010020782">
    <property type="protein sequence ID" value="CAK0900471.1"/>
    <property type="molecule type" value="Genomic_DNA"/>
</dbReference>
<evidence type="ECO:0000313" key="3">
    <source>
        <dbReference type="Proteomes" id="UP001189429"/>
    </source>
</evidence>
<proteinExistence type="predicted"/>
<feature type="region of interest" description="Disordered" evidence="1">
    <location>
        <begin position="91"/>
        <end position="111"/>
    </location>
</feature>
<keyword evidence="3" id="KW-1185">Reference proteome</keyword>
<comment type="caution">
    <text evidence="2">The sequence shown here is derived from an EMBL/GenBank/DDBJ whole genome shotgun (WGS) entry which is preliminary data.</text>
</comment>
<sequence length="111" mass="12535">MKANAWRGLIAVDRLDQSFRRIEEKDANDVIQLKKKAWLEERQESVATGSARPDAEEANGDVDEAKSWKDDDGDRGKGSWWYGSSWWSTLPSGSTGWDWPQTQTAASLEAF</sequence>
<evidence type="ECO:0000256" key="1">
    <source>
        <dbReference type="SAM" id="MobiDB-lite"/>
    </source>
</evidence>
<protein>
    <submittedName>
        <fullName evidence="2">Uncharacterized protein</fullName>
    </submittedName>
</protein>